<dbReference type="CDD" id="cd00106">
    <property type="entry name" value="KISc"/>
    <property type="match status" value="1"/>
</dbReference>
<feature type="coiled-coil region" evidence="7">
    <location>
        <begin position="497"/>
        <end position="584"/>
    </location>
</feature>
<dbReference type="Proteomes" id="UP000019132">
    <property type="component" value="Unassembled WGS sequence"/>
</dbReference>
<evidence type="ECO:0000256" key="6">
    <source>
        <dbReference type="RuleBase" id="RU000394"/>
    </source>
</evidence>
<dbReference type="GO" id="GO:0008017">
    <property type="term" value="F:microtubule binding"/>
    <property type="evidence" value="ECO:0007669"/>
    <property type="project" value="InterPro"/>
</dbReference>
<evidence type="ECO:0000256" key="2">
    <source>
        <dbReference type="ARBA" id="ARBA00022840"/>
    </source>
</evidence>
<dbReference type="PROSITE" id="PS50067">
    <property type="entry name" value="KINESIN_MOTOR_2"/>
    <property type="match status" value="1"/>
</dbReference>
<dbReference type="SUPFAM" id="SSF52540">
    <property type="entry name" value="P-loop containing nucleoside triphosphate hydrolases"/>
    <property type="match status" value="1"/>
</dbReference>
<keyword evidence="3 7" id="KW-0175">Coiled coil</keyword>
<name>K3WZC1_GLOUD</name>
<evidence type="ECO:0000256" key="8">
    <source>
        <dbReference type="SAM" id="MobiDB-lite"/>
    </source>
</evidence>
<protein>
    <recommendedName>
        <fullName evidence="6">Kinesin-like protein</fullName>
    </recommendedName>
</protein>
<dbReference type="STRING" id="431595.K3WZC1"/>
<feature type="compositionally biased region" description="Basic and acidic residues" evidence="8">
    <location>
        <begin position="396"/>
        <end position="412"/>
    </location>
</feature>
<dbReference type="InterPro" id="IPR027640">
    <property type="entry name" value="Kinesin-like_fam"/>
</dbReference>
<dbReference type="GO" id="GO:0003777">
    <property type="term" value="F:microtubule motor activity"/>
    <property type="evidence" value="ECO:0007669"/>
    <property type="project" value="InterPro"/>
</dbReference>
<dbReference type="GO" id="GO:0007018">
    <property type="term" value="P:microtubule-based movement"/>
    <property type="evidence" value="ECO:0007669"/>
    <property type="project" value="InterPro"/>
</dbReference>
<keyword evidence="11" id="KW-1185">Reference proteome</keyword>
<dbReference type="GO" id="GO:0005524">
    <property type="term" value="F:ATP binding"/>
    <property type="evidence" value="ECO:0007669"/>
    <property type="project" value="UniProtKB-UniRule"/>
</dbReference>
<dbReference type="EMBL" id="GL376602">
    <property type="status" value="NOT_ANNOTATED_CDS"/>
    <property type="molecule type" value="Genomic_DNA"/>
</dbReference>
<dbReference type="InterPro" id="IPR019821">
    <property type="entry name" value="Kinesin_motor_CS"/>
</dbReference>
<evidence type="ECO:0000313" key="11">
    <source>
        <dbReference type="Proteomes" id="UP000019132"/>
    </source>
</evidence>
<reference evidence="11" key="1">
    <citation type="journal article" date="2010" name="Genome Biol.">
        <title>Genome sequence of the necrotrophic plant pathogen Pythium ultimum reveals original pathogenicity mechanisms and effector repertoire.</title>
        <authorList>
            <person name="Levesque C.A."/>
            <person name="Brouwer H."/>
            <person name="Cano L."/>
            <person name="Hamilton J.P."/>
            <person name="Holt C."/>
            <person name="Huitema E."/>
            <person name="Raffaele S."/>
            <person name="Robideau G.P."/>
            <person name="Thines M."/>
            <person name="Win J."/>
            <person name="Zerillo M.M."/>
            <person name="Beakes G.W."/>
            <person name="Boore J.L."/>
            <person name="Busam D."/>
            <person name="Dumas B."/>
            <person name="Ferriera S."/>
            <person name="Fuerstenberg S.I."/>
            <person name="Gachon C.M."/>
            <person name="Gaulin E."/>
            <person name="Govers F."/>
            <person name="Grenville-Briggs L."/>
            <person name="Horner N."/>
            <person name="Hostetler J."/>
            <person name="Jiang R.H."/>
            <person name="Johnson J."/>
            <person name="Krajaejun T."/>
            <person name="Lin H."/>
            <person name="Meijer H.J."/>
            <person name="Moore B."/>
            <person name="Morris P."/>
            <person name="Phuntmart V."/>
            <person name="Puiu D."/>
            <person name="Shetty J."/>
            <person name="Stajich J.E."/>
            <person name="Tripathy S."/>
            <person name="Wawra S."/>
            <person name="van West P."/>
            <person name="Whitty B.R."/>
            <person name="Coutinho P.M."/>
            <person name="Henrissat B."/>
            <person name="Martin F."/>
            <person name="Thomas P.D."/>
            <person name="Tyler B.M."/>
            <person name="De Vries R.P."/>
            <person name="Kamoun S."/>
            <person name="Yandell M."/>
            <person name="Tisserat N."/>
            <person name="Buell C.R."/>
        </authorList>
    </citation>
    <scope>NUCLEOTIDE SEQUENCE</scope>
    <source>
        <strain evidence="11">DAOM:BR144</strain>
    </source>
</reference>
<dbReference type="InterPro" id="IPR036961">
    <property type="entry name" value="Kinesin_motor_dom_sf"/>
</dbReference>
<feature type="compositionally biased region" description="Acidic residues" evidence="8">
    <location>
        <begin position="417"/>
        <end position="426"/>
    </location>
</feature>
<proteinExistence type="inferred from homology"/>
<dbReference type="EnsemblProtists" id="PYU1_T010320">
    <property type="protein sequence ID" value="PYU1_T010320"/>
    <property type="gene ID" value="PYU1_G010300"/>
</dbReference>
<accession>K3WZC1</accession>
<dbReference type="InParanoid" id="K3WZC1"/>
<keyword evidence="6" id="KW-0493">Microtubule</keyword>
<keyword evidence="1 5" id="KW-0547">Nucleotide-binding</keyword>
<dbReference type="Gene3D" id="3.40.850.10">
    <property type="entry name" value="Kinesin motor domain"/>
    <property type="match status" value="1"/>
</dbReference>
<dbReference type="InterPro" id="IPR001752">
    <property type="entry name" value="Kinesin_motor_dom"/>
</dbReference>
<dbReference type="VEuPathDB" id="FungiDB:PYU1_G010300"/>
<evidence type="ECO:0000256" key="7">
    <source>
        <dbReference type="SAM" id="Coils"/>
    </source>
</evidence>
<evidence type="ECO:0000259" key="9">
    <source>
        <dbReference type="PROSITE" id="PS50067"/>
    </source>
</evidence>
<evidence type="ECO:0000256" key="5">
    <source>
        <dbReference type="PROSITE-ProRule" id="PRU00283"/>
    </source>
</evidence>
<evidence type="ECO:0000313" key="10">
    <source>
        <dbReference type="EnsemblProtists" id="PYU1_T010320"/>
    </source>
</evidence>
<comment type="similarity">
    <text evidence="5 6">Belongs to the TRAFAC class myosin-kinesin ATPase superfamily. Kinesin family.</text>
</comment>
<dbReference type="PRINTS" id="PR00380">
    <property type="entry name" value="KINESINHEAVY"/>
</dbReference>
<dbReference type="PROSITE" id="PS00411">
    <property type="entry name" value="KINESIN_MOTOR_1"/>
    <property type="match status" value="1"/>
</dbReference>
<reference evidence="11" key="2">
    <citation type="submission" date="2010-04" db="EMBL/GenBank/DDBJ databases">
        <authorList>
            <person name="Buell R."/>
            <person name="Hamilton J."/>
            <person name="Hostetler J."/>
        </authorList>
    </citation>
    <scope>NUCLEOTIDE SEQUENCE [LARGE SCALE GENOMIC DNA]</scope>
    <source>
        <strain evidence="11">DAOM:BR144</strain>
    </source>
</reference>
<keyword evidence="4 5" id="KW-0505">Motor protein</keyword>
<sequence>MGNHSIQVSCRVRESSEVGARPCISIGDDARTILVPPMATPGETSNSMMSASTSSPIASSAYSCFDNVFSGHTTQETVFERIGRPMVDDFLQGYNCTILAYGQTGSGKTFTTVGNSDSEARGLIPRAIEAIFEELQRIDGSECDVALTASFIEVYQENLRDLLLPHSSRHLKIREDKDGDVFVDGASAIQISSVASGLEILARGTAQRATGATLMNTESSRSHSVFTLAFTKRNRTTNVKVSGKLLLVDLAGSEKTRKTAASGKRLDEAKHINRSLSALGNVINALTDGKSKFIPYRDSKLTRLLQSSLGGNAKTHLLLTCSSSYVQMDETLSTLRFGAHAKSILNTPHVNNAKTTSGIEYKALLATLREKIENLYRYIQQLENRKCEQCRTTSHHASDVSAERSVEKHDGHAQSWEGDDPADNDSEPPRTHRVPSASVTRLSDDIMQEEINSLRRAIAEMQCDRHEFEHARLVANVLIDVRKTEEDALHHHQIAQLQQQQTDLEDADVKIGLLETQLAHLRDEKTALESSSSQLRQDVSHLQQQLKQWEEGQSAEAEILRKRLDLAEKQAQRAQLELLASQQLQTGNTTC</sequence>
<organism evidence="10 11">
    <name type="scientific">Globisporangium ultimum (strain ATCC 200006 / CBS 805.95 / DAOM BR144)</name>
    <name type="common">Pythium ultimum</name>
    <dbReference type="NCBI Taxonomy" id="431595"/>
    <lineage>
        <taxon>Eukaryota</taxon>
        <taxon>Sar</taxon>
        <taxon>Stramenopiles</taxon>
        <taxon>Oomycota</taxon>
        <taxon>Peronosporomycetes</taxon>
        <taxon>Pythiales</taxon>
        <taxon>Pythiaceae</taxon>
        <taxon>Globisporangium</taxon>
    </lineage>
</organism>
<evidence type="ECO:0000256" key="1">
    <source>
        <dbReference type="ARBA" id="ARBA00022741"/>
    </source>
</evidence>
<dbReference type="HOGENOM" id="CLU_001485_22_6_1"/>
<keyword evidence="2 5" id="KW-0067">ATP-binding</keyword>
<evidence type="ECO:0000256" key="3">
    <source>
        <dbReference type="ARBA" id="ARBA00023054"/>
    </source>
</evidence>
<dbReference type="AlphaFoldDB" id="K3WZC1"/>
<dbReference type="Pfam" id="PF00225">
    <property type="entry name" value="Kinesin"/>
    <property type="match status" value="1"/>
</dbReference>
<dbReference type="PANTHER" id="PTHR47968">
    <property type="entry name" value="CENTROMERE PROTEIN E"/>
    <property type="match status" value="1"/>
</dbReference>
<reference evidence="10" key="3">
    <citation type="submission" date="2015-02" db="UniProtKB">
        <authorList>
            <consortium name="EnsemblProtists"/>
        </authorList>
    </citation>
    <scope>IDENTIFICATION</scope>
    <source>
        <strain evidence="10">DAOM BR144</strain>
    </source>
</reference>
<dbReference type="GO" id="GO:0005874">
    <property type="term" value="C:microtubule"/>
    <property type="evidence" value="ECO:0007669"/>
    <property type="project" value="UniProtKB-KW"/>
</dbReference>
<dbReference type="eggNOG" id="KOG4280">
    <property type="taxonomic scope" value="Eukaryota"/>
</dbReference>
<dbReference type="SMART" id="SM00129">
    <property type="entry name" value="KISc"/>
    <property type="match status" value="1"/>
</dbReference>
<feature type="domain" description="Kinesin motor" evidence="9">
    <location>
        <begin position="5"/>
        <end position="344"/>
    </location>
</feature>
<dbReference type="InterPro" id="IPR027417">
    <property type="entry name" value="P-loop_NTPase"/>
</dbReference>
<evidence type="ECO:0000256" key="4">
    <source>
        <dbReference type="ARBA" id="ARBA00023175"/>
    </source>
</evidence>
<feature type="region of interest" description="Disordered" evidence="8">
    <location>
        <begin position="389"/>
        <end position="445"/>
    </location>
</feature>
<feature type="binding site" evidence="5">
    <location>
        <begin position="102"/>
        <end position="109"/>
    </location>
    <ligand>
        <name>ATP</name>
        <dbReference type="ChEBI" id="CHEBI:30616"/>
    </ligand>
</feature>
<dbReference type="PANTHER" id="PTHR47968:SF75">
    <property type="entry name" value="CENTROMERE-ASSOCIATED PROTEIN E"/>
    <property type="match status" value="1"/>
</dbReference>